<dbReference type="AlphaFoldDB" id="A0A6J5DFL8"/>
<comment type="similarity">
    <text evidence="2 6">Belongs to the class-V pyridoxal-phosphate-dependent aminotransferase family.</text>
</comment>
<feature type="modified residue" description="N6-(pyridoxal phosphate)lysine" evidence="5">
    <location>
        <position position="205"/>
    </location>
</feature>
<dbReference type="PIRSF" id="PIRSF000524">
    <property type="entry name" value="SPT"/>
    <property type="match status" value="1"/>
</dbReference>
<gene>
    <name evidence="9" type="ORF">BPA30113_02274</name>
</gene>
<evidence type="ECO:0000256" key="7">
    <source>
        <dbReference type="RuleBase" id="RU004504"/>
    </source>
</evidence>
<dbReference type="SUPFAM" id="SSF53383">
    <property type="entry name" value="PLP-dependent transferases"/>
    <property type="match status" value="1"/>
</dbReference>
<evidence type="ECO:0000313" key="10">
    <source>
        <dbReference type="Proteomes" id="UP000494330"/>
    </source>
</evidence>
<dbReference type="GO" id="GO:0019265">
    <property type="term" value="P:glycine biosynthetic process, by transamination of glyoxylate"/>
    <property type="evidence" value="ECO:0007669"/>
    <property type="project" value="TreeGrafter"/>
</dbReference>
<keyword evidence="9" id="KW-0808">Transferase</keyword>
<dbReference type="InterPro" id="IPR015424">
    <property type="entry name" value="PyrdxlP-dep_Trfase"/>
</dbReference>
<evidence type="ECO:0000256" key="1">
    <source>
        <dbReference type="ARBA" id="ARBA00001933"/>
    </source>
</evidence>
<keyword evidence="3 5" id="KW-0663">Pyridoxal phosphate</keyword>
<feature type="domain" description="Aminotransferase class V" evidence="8">
    <location>
        <begin position="41"/>
        <end position="324"/>
    </location>
</feature>
<dbReference type="Gene3D" id="3.90.1150.10">
    <property type="entry name" value="Aspartate Aminotransferase, domain 1"/>
    <property type="match status" value="1"/>
</dbReference>
<dbReference type="PANTHER" id="PTHR21152">
    <property type="entry name" value="AMINOTRANSFERASE CLASS V"/>
    <property type="match status" value="1"/>
</dbReference>
<dbReference type="InterPro" id="IPR024169">
    <property type="entry name" value="SP_NH2Trfase/AEP_transaminase"/>
</dbReference>
<proteinExistence type="inferred from homology"/>
<evidence type="ECO:0000259" key="8">
    <source>
        <dbReference type="Pfam" id="PF00266"/>
    </source>
</evidence>
<evidence type="ECO:0000256" key="6">
    <source>
        <dbReference type="RuleBase" id="RU004075"/>
    </source>
</evidence>
<dbReference type="InterPro" id="IPR015422">
    <property type="entry name" value="PyrdxlP-dep_Trfase_small"/>
</dbReference>
<sequence length="401" mass="43709">MIEARSCPPLQQGLFRRDVLLMGAGPVPQPLSVRQANMHVASHLGPDMNDVLDQLKDMARYAFQTATPWILGLAGPGSAAGEMALANLANARSRVLAVVGGHFGARLAEMAARLQAGVEVFRFDGHARFPIDRFEQHLARYRPDLVTVVHGETSSTTINHALPAIAALCGRYDALSVVDAVCTVGTTALPMDAWQLDAVFCGGQKGLSSIPGVSLVAFSDRAWERIARRDFRPAHWCLDAALAQAFWHERRYHYTAPVNGLFALHEALRLLNEETLPARIERHRASSAAVQDALPKLGLTLAAPPPTRLHSVIGFHLPDGLQPDAFVARMRDLHRVEISTTFGLPLLRVGQMGEQCRPQAVLRLVSALGHCLRQAGREPDVDGIVDETAARLDSRELMPND</sequence>
<dbReference type="PROSITE" id="PS00595">
    <property type="entry name" value="AA_TRANSFER_CLASS_5"/>
    <property type="match status" value="1"/>
</dbReference>
<evidence type="ECO:0000256" key="2">
    <source>
        <dbReference type="ARBA" id="ARBA00009236"/>
    </source>
</evidence>
<dbReference type="Proteomes" id="UP000494330">
    <property type="component" value="Unassembled WGS sequence"/>
</dbReference>
<dbReference type="PANTHER" id="PTHR21152:SF40">
    <property type="entry name" value="ALANINE--GLYOXYLATE AMINOTRANSFERASE"/>
    <property type="match status" value="1"/>
</dbReference>
<comment type="cofactor">
    <cofactor evidence="1 5 7">
        <name>pyridoxal 5'-phosphate</name>
        <dbReference type="ChEBI" id="CHEBI:597326"/>
    </cofactor>
</comment>
<keyword evidence="10" id="KW-1185">Reference proteome</keyword>
<protein>
    <submittedName>
        <fullName evidence="9">Class V aminotransferase</fullName>
    </submittedName>
</protein>
<dbReference type="InterPro" id="IPR000192">
    <property type="entry name" value="Aminotrans_V_dom"/>
</dbReference>
<dbReference type="InterPro" id="IPR020578">
    <property type="entry name" value="Aminotrans_V_PyrdxlP_BS"/>
</dbReference>
<dbReference type="Gene3D" id="3.40.640.10">
    <property type="entry name" value="Type I PLP-dependent aspartate aminotransferase-like (Major domain)"/>
    <property type="match status" value="1"/>
</dbReference>
<organism evidence="9 10">
    <name type="scientific">Burkholderia paludis</name>
    <dbReference type="NCBI Taxonomy" id="1506587"/>
    <lineage>
        <taxon>Bacteria</taxon>
        <taxon>Pseudomonadati</taxon>
        <taxon>Pseudomonadota</taxon>
        <taxon>Betaproteobacteria</taxon>
        <taxon>Burkholderiales</taxon>
        <taxon>Burkholderiaceae</taxon>
        <taxon>Burkholderia</taxon>
        <taxon>Burkholderia cepacia complex</taxon>
    </lineage>
</organism>
<feature type="binding site" evidence="4">
    <location>
        <position position="348"/>
    </location>
    <ligand>
        <name>substrate</name>
    </ligand>
</feature>
<name>A0A6J5DFL8_9BURK</name>
<evidence type="ECO:0000256" key="5">
    <source>
        <dbReference type="PIRSR" id="PIRSR000524-50"/>
    </source>
</evidence>
<dbReference type="InterPro" id="IPR015421">
    <property type="entry name" value="PyrdxlP-dep_Trfase_major"/>
</dbReference>
<dbReference type="Pfam" id="PF00266">
    <property type="entry name" value="Aminotran_5"/>
    <property type="match status" value="1"/>
</dbReference>
<accession>A0A6J5DFL8</accession>
<reference evidence="9 10" key="1">
    <citation type="submission" date="2019-09" db="EMBL/GenBank/DDBJ databases">
        <authorList>
            <person name="Depoorter E."/>
        </authorList>
    </citation>
    <scope>NUCLEOTIDE SEQUENCE [LARGE SCALE GENOMIC DNA]</scope>
    <source>
        <strain evidence="9">LMG 30113</strain>
    </source>
</reference>
<dbReference type="RefSeq" id="WP_063934555.1">
    <property type="nucleotide sequence ID" value="NZ_CABVQD010000005.1"/>
</dbReference>
<evidence type="ECO:0000256" key="4">
    <source>
        <dbReference type="PIRSR" id="PIRSR000524-1"/>
    </source>
</evidence>
<dbReference type="GO" id="GO:0008453">
    <property type="term" value="F:alanine-glyoxylate transaminase activity"/>
    <property type="evidence" value="ECO:0007669"/>
    <property type="project" value="TreeGrafter"/>
</dbReference>
<evidence type="ECO:0000313" key="9">
    <source>
        <dbReference type="EMBL" id="VWB52419.1"/>
    </source>
</evidence>
<dbReference type="GO" id="GO:0004760">
    <property type="term" value="F:L-serine-pyruvate transaminase activity"/>
    <property type="evidence" value="ECO:0007669"/>
    <property type="project" value="TreeGrafter"/>
</dbReference>
<evidence type="ECO:0000256" key="3">
    <source>
        <dbReference type="ARBA" id="ARBA00022898"/>
    </source>
</evidence>
<dbReference type="EMBL" id="CABVQD010000005">
    <property type="protein sequence ID" value="VWB52419.1"/>
    <property type="molecule type" value="Genomic_DNA"/>
</dbReference>
<keyword evidence="9" id="KW-0032">Aminotransferase</keyword>